<accession>A0A1C4YPK5</accession>
<dbReference type="EMBL" id="FMCX01000004">
    <property type="protein sequence ID" value="SCF22626.1"/>
    <property type="molecule type" value="Genomic_DNA"/>
</dbReference>
<evidence type="ECO:0000313" key="2">
    <source>
        <dbReference type="Proteomes" id="UP000199504"/>
    </source>
</evidence>
<gene>
    <name evidence="1" type="ORF">GA0070564_104263</name>
</gene>
<keyword evidence="2" id="KW-1185">Reference proteome</keyword>
<dbReference type="Proteomes" id="UP000199504">
    <property type="component" value="Unassembled WGS sequence"/>
</dbReference>
<protein>
    <recommendedName>
        <fullName evidence="3">Tail terminator</fullName>
    </recommendedName>
</protein>
<proteinExistence type="predicted"/>
<sequence>MDLEDVVAELTTALAPTGLRVPPWGVERITPPAAVIALPERIDYDSTYGRGSDRWPDLPLVVLVGKPEARTSRKAVAAYADGSGPKSVKATLEAHTYTSCDSVRVAWAEFDNARYAGTDYLACIFHLDITGKGA</sequence>
<dbReference type="STRING" id="262898.GA0070564_104263"/>
<evidence type="ECO:0008006" key="3">
    <source>
        <dbReference type="Google" id="ProtNLM"/>
    </source>
</evidence>
<reference evidence="2" key="1">
    <citation type="submission" date="2016-06" db="EMBL/GenBank/DDBJ databases">
        <authorList>
            <person name="Varghese N."/>
            <person name="Submissions Spin"/>
        </authorList>
    </citation>
    <scope>NUCLEOTIDE SEQUENCE [LARGE SCALE GENOMIC DNA]</scope>
    <source>
        <strain evidence="2">DSM 44830</strain>
    </source>
</reference>
<dbReference type="AlphaFoldDB" id="A0A1C4YPK5"/>
<organism evidence="1 2">
    <name type="scientific">Micromonospora mirobrigensis</name>
    <dbReference type="NCBI Taxonomy" id="262898"/>
    <lineage>
        <taxon>Bacteria</taxon>
        <taxon>Bacillati</taxon>
        <taxon>Actinomycetota</taxon>
        <taxon>Actinomycetes</taxon>
        <taxon>Micromonosporales</taxon>
        <taxon>Micromonosporaceae</taxon>
        <taxon>Micromonospora</taxon>
    </lineage>
</organism>
<dbReference type="RefSeq" id="WP_091609400.1">
    <property type="nucleotide sequence ID" value="NZ_FMCX01000004.1"/>
</dbReference>
<dbReference type="OrthoDB" id="3695298at2"/>
<name>A0A1C4YPK5_9ACTN</name>
<evidence type="ECO:0000313" key="1">
    <source>
        <dbReference type="EMBL" id="SCF22626.1"/>
    </source>
</evidence>